<dbReference type="Gene3D" id="3.30.1360.200">
    <property type="match status" value="1"/>
</dbReference>
<dbReference type="Proteomes" id="UP000824132">
    <property type="component" value="Unassembled WGS sequence"/>
</dbReference>
<dbReference type="GO" id="GO:0015031">
    <property type="term" value="P:protein transport"/>
    <property type="evidence" value="ECO:0007669"/>
    <property type="project" value="UniProtKB-KW"/>
</dbReference>
<keyword evidence="6" id="KW-0811">Translocation</keyword>
<dbReference type="EMBL" id="DXCL01000005">
    <property type="protein sequence ID" value="HIZ02805.1"/>
    <property type="molecule type" value="Genomic_DNA"/>
</dbReference>
<dbReference type="PANTHER" id="PTHR30081">
    <property type="entry name" value="PROTEIN-EXPORT MEMBRANE PROTEIN SEC"/>
    <property type="match status" value="1"/>
</dbReference>
<dbReference type="GO" id="GO:0005886">
    <property type="term" value="C:plasma membrane"/>
    <property type="evidence" value="ECO:0007669"/>
    <property type="project" value="TreeGrafter"/>
</dbReference>
<dbReference type="PANTHER" id="PTHR30081:SF1">
    <property type="entry name" value="PROTEIN TRANSLOCASE SUBUNIT SECD"/>
    <property type="match status" value="1"/>
</dbReference>
<keyword evidence="4" id="KW-0653">Protein transport</keyword>
<feature type="transmembrane region" description="Helical" evidence="8">
    <location>
        <begin position="331"/>
        <end position="350"/>
    </location>
</feature>
<keyword evidence="2" id="KW-1003">Cell membrane</keyword>
<keyword evidence="5 8" id="KW-1133">Transmembrane helix</keyword>
<keyword evidence="3 8" id="KW-0812">Transmembrane</keyword>
<name>A0A9D2AA14_9FIRM</name>
<feature type="transmembrane region" description="Helical" evidence="8">
    <location>
        <begin position="458"/>
        <end position="482"/>
    </location>
</feature>
<evidence type="ECO:0000256" key="6">
    <source>
        <dbReference type="ARBA" id="ARBA00023010"/>
    </source>
</evidence>
<evidence type="ECO:0000256" key="1">
    <source>
        <dbReference type="ARBA" id="ARBA00022448"/>
    </source>
</evidence>
<proteinExistence type="predicted"/>
<reference evidence="9" key="1">
    <citation type="journal article" date="2021" name="PeerJ">
        <title>Extensive microbial diversity within the chicken gut microbiome revealed by metagenomics and culture.</title>
        <authorList>
            <person name="Gilroy R."/>
            <person name="Ravi A."/>
            <person name="Getino M."/>
            <person name="Pursley I."/>
            <person name="Horton D.L."/>
            <person name="Alikhan N.F."/>
            <person name="Baker D."/>
            <person name="Gharbi K."/>
            <person name="Hall N."/>
            <person name="Watson M."/>
            <person name="Adriaenssens E.M."/>
            <person name="Foster-Nyarko E."/>
            <person name="Jarju S."/>
            <person name="Secka A."/>
            <person name="Antonio M."/>
            <person name="Oren A."/>
            <person name="Chaudhuri R.R."/>
            <person name="La Ragione R."/>
            <person name="Hildebrand F."/>
            <person name="Pallen M.J."/>
        </authorList>
    </citation>
    <scope>NUCLEOTIDE SEQUENCE</scope>
    <source>
        <strain evidence="9">CHK187-5294</strain>
    </source>
</reference>
<feature type="transmembrane region" description="Helical" evidence="8">
    <location>
        <begin position="362"/>
        <end position="381"/>
    </location>
</feature>
<gene>
    <name evidence="9" type="ORF">H9727_00800</name>
</gene>
<reference evidence="9" key="2">
    <citation type="submission" date="2021-04" db="EMBL/GenBank/DDBJ databases">
        <authorList>
            <person name="Gilroy R."/>
        </authorList>
    </citation>
    <scope>NUCLEOTIDE SEQUENCE</scope>
    <source>
        <strain evidence="9">CHK187-5294</strain>
    </source>
</reference>
<evidence type="ECO:0000256" key="8">
    <source>
        <dbReference type="SAM" id="Phobius"/>
    </source>
</evidence>
<evidence type="ECO:0000313" key="10">
    <source>
        <dbReference type="Proteomes" id="UP000824132"/>
    </source>
</evidence>
<evidence type="ECO:0008006" key="11">
    <source>
        <dbReference type="Google" id="ProtNLM"/>
    </source>
</evidence>
<protein>
    <recommendedName>
        <fullName evidence="11">Protein translocase subunit SecD</fullName>
    </recommendedName>
</protein>
<evidence type="ECO:0000313" key="9">
    <source>
        <dbReference type="EMBL" id="HIZ02805.1"/>
    </source>
</evidence>
<evidence type="ECO:0000256" key="4">
    <source>
        <dbReference type="ARBA" id="ARBA00022927"/>
    </source>
</evidence>
<feature type="transmembrane region" description="Helical" evidence="8">
    <location>
        <begin position="431"/>
        <end position="452"/>
    </location>
</feature>
<evidence type="ECO:0000256" key="3">
    <source>
        <dbReference type="ARBA" id="ARBA00022692"/>
    </source>
</evidence>
<accession>A0A9D2AA14</accession>
<organism evidence="9 10">
    <name type="scientific">Candidatus Borkfalkia avistercoris</name>
    <dbReference type="NCBI Taxonomy" id="2838504"/>
    <lineage>
        <taxon>Bacteria</taxon>
        <taxon>Bacillati</taxon>
        <taxon>Bacillota</taxon>
        <taxon>Clostridia</taxon>
        <taxon>Christensenellales</taxon>
        <taxon>Christensenellaceae</taxon>
        <taxon>Candidatus Borkfalkia</taxon>
    </lineage>
</organism>
<comment type="caution">
    <text evidence="9">The sequence shown here is derived from an EMBL/GenBank/DDBJ whole genome shotgun (WGS) entry which is preliminary data.</text>
</comment>
<dbReference type="InterPro" id="IPR022813">
    <property type="entry name" value="SecD/SecF_arch_bac"/>
</dbReference>
<evidence type="ECO:0000256" key="2">
    <source>
        <dbReference type="ARBA" id="ARBA00022475"/>
    </source>
</evidence>
<keyword evidence="7 8" id="KW-0472">Membrane</keyword>
<keyword evidence="1" id="KW-0813">Transport</keyword>
<sequence length="506" mass="54512">MGKKKSTALIVLITIVLVGLLFLSFTPTFPVKSPNSFRSLLSIVDLGRDLDGGYYTVYYPEGVISKAEFETLKAEYDYVASNTEEGQTPSVENPEENYTAYKGIYLSNDIYATDTGVTETFASQFDTALKAVQARYEGMGFSDYSVRVQDDYTIRVEIPKLDHDDYTAESLAQSIFSLFSYTGDILFTDASTRDGTSTVEMAGSSENLSRASIADAGDSGYAVVLHFTSAGREAFRELTSTLASASSDSSSSSSSSSTLYIYVGDDQVMGAGVSEEMNQSSVSVTGGYTREQAQAIASLINSAIAEDDVIGFDFESPEYYSMDALTGTNTALIAAICIGVLFVAMIVFSLVKFKGMGLAHTYGFVTFLVAVVACISLIPGIQLTLGGIAAILLASAMLVSCNYYAFNNIKKEFATGKTLTASVKSGYKKSLAFTIDAHAILVLASLAIWLIATGAAKFMALIFLLSIAISAVCTLLVTRFYLYMFMAQPKNKIAFVGFKREETEDE</sequence>
<evidence type="ECO:0000256" key="7">
    <source>
        <dbReference type="ARBA" id="ARBA00023136"/>
    </source>
</evidence>
<dbReference type="SUPFAM" id="SSF82866">
    <property type="entry name" value="Multidrug efflux transporter AcrB transmembrane domain"/>
    <property type="match status" value="1"/>
</dbReference>
<evidence type="ECO:0000256" key="5">
    <source>
        <dbReference type="ARBA" id="ARBA00022989"/>
    </source>
</evidence>
<dbReference type="AlphaFoldDB" id="A0A9D2AA14"/>
<feature type="transmembrane region" description="Helical" evidence="8">
    <location>
        <begin position="387"/>
        <end position="406"/>
    </location>
</feature>